<sequence>MKKKITLLLAVLFIGLSFGFAQQDEECMTKLSIFHEYVKAKNFDAAYEPWMDVRKKCPKFNNAIYVDGEKILEHKIENSAGAEKEAFINDLIKLWEERGVHFASKTPKGEYAAQSCQLLYDNKDIMHKSTEELYACFDAAYKLDKETFTNPKSLYTYFSLMVDLYDAKKKSASDLFNKYDDVVEKVEDEVKNYSEKLNKLIEKDSTGASFTKKETQYQKFYNSYLNAYEQISEGIDKKLGDRANCENLIPLYQKDFEENKTNAVWLQRAAGKMSEKECTDDPLFFKLVNAYHELSPSANSAYYLGILKDKEGKSNEAIEFYKQAISLETDNFKKAKLNKRIGLKLKAKGSYGQARNFFRQALRLNPSDSSPYLSIASMYASSANSCGDTQFNKRAVYWLAAEEARKAGSAGSQSVERYMALAPSKADIFSCACSGEVIKIGCWIGASVTVPKI</sequence>
<dbReference type="SMART" id="SM00028">
    <property type="entry name" value="TPR"/>
    <property type="match status" value="2"/>
</dbReference>
<organism evidence="4 5">
    <name type="scientific">Litoribaculum gwangyangense</name>
    <dbReference type="NCBI Taxonomy" id="1130722"/>
    <lineage>
        <taxon>Bacteria</taxon>
        <taxon>Pseudomonadati</taxon>
        <taxon>Bacteroidota</taxon>
        <taxon>Flavobacteriia</taxon>
        <taxon>Flavobacteriales</taxon>
        <taxon>Flavobacteriaceae</taxon>
        <taxon>Litoribaculum</taxon>
    </lineage>
</organism>
<dbReference type="Pfam" id="PF13181">
    <property type="entry name" value="TPR_8"/>
    <property type="match status" value="2"/>
</dbReference>
<dbReference type="RefSeq" id="WP_345277117.1">
    <property type="nucleotide sequence ID" value="NZ_BAABJW010000004.1"/>
</dbReference>
<evidence type="ECO:0000256" key="3">
    <source>
        <dbReference type="SAM" id="SignalP"/>
    </source>
</evidence>
<dbReference type="InterPro" id="IPR019734">
    <property type="entry name" value="TPR_rpt"/>
</dbReference>
<feature type="chain" id="PRO_5045982529" description="Tetratricopeptide repeat protein" evidence="3">
    <location>
        <begin position="24"/>
        <end position="453"/>
    </location>
</feature>
<protein>
    <recommendedName>
        <fullName evidence="6">Tetratricopeptide repeat protein</fullName>
    </recommendedName>
</protein>
<feature type="repeat" description="TPR" evidence="1">
    <location>
        <begin position="298"/>
        <end position="331"/>
    </location>
</feature>
<comment type="caution">
    <text evidence="4">The sequence shown here is derived from an EMBL/GenBank/DDBJ whole genome shotgun (WGS) entry which is preliminary data.</text>
</comment>
<evidence type="ECO:0000313" key="5">
    <source>
        <dbReference type="Proteomes" id="UP001501433"/>
    </source>
</evidence>
<evidence type="ECO:0000256" key="1">
    <source>
        <dbReference type="PROSITE-ProRule" id="PRU00339"/>
    </source>
</evidence>
<dbReference type="InterPro" id="IPR011990">
    <property type="entry name" value="TPR-like_helical_dom_sf"/>
</dbReference>
<keyword evidence="2" id="KW-0175">Coiled coil</keyword>
<feature type="signal peptide" evidence="3">
    <location>
        <begin position="1"/>
        <end position="23"/>
    </location>
</feature>
<feature type="repeat" description="TPR" evidence="1">
    <location>
        <begin position="335"/>
        <end position="368"/>
    </location>
</feature>
<dbReference type="Gene3D" id="1.25.40.10">
    <property type="entry name" value="Tetratricopeptide repeat domain"/>
    <property type="match status" value="1"/>
</dbReference>
<gene>
    <name evidence="4" type="ORF">GCM10023330_22840</name>
</gene>
<dbReference type="EMBL" id="BAABJW010000004">
    <property type="protein sequence ID" value="GAA4814494.1"/>
    <property type="molecule type" value="Genomic_DNA"/>
</dbReference>
<feature type="coiled-coil region" evidence="2">
    <location>
        <begin position="176"/>
        <end position="203"/>
    </location>
</feature>
<keyword evidence="5" id="KW-1185">Reference proteome</keyword>
<evidence type="ECO:0000256" key="2">
    <source>
        <dbReference type="SAM" id="Coils"/>
    </source>
</evidence>
<evidence type="ECO:0008006" key="6">
    <source>
        <dbReference type="Google" id="ProtNLM"/>
    </source>
</evidence>
<evidence type="ECO:0000313" key="4">
    <source>
        <dbReference type="EMBL" id="GAA4814494.1"/>
    </source>
</evidence>
<dbReference type="PROSITE" id="PS50005">
    <property type="entry name" value="TPR"/>
    <property type="match status" value="2"/>
</dbReference>
<accession>A0ABP9CNW5</accession>
<keyword evidence="1" id="KW-0802">TPR repeat</keyword>
<keyword evidence="3" id="KW-0732">Signal</keyword>
<dbReference type="Proteomes" id="UP001501433">
    <property type="component" value="Unassembled WGS sequence"/>
</dbReference>
<name>A0ABP9CNW5_9FLAO</name>
<reference evidence="5" key="1">
    <citation type="journal article" date="2019" name="Int. J. Syst. Evol. Microbiol.">
        <title>The Global Catalogue of Microorganisms (GCM) 10K type strain sequencing project: providing services to taxonomists for standard genome sequencing and annotation.</title>
        <authorList>
            <consortium name="The Broad Institute Genomics Platform"/>
            <consortium name="The Broad Institute Genome Sequencing Center for Infectious Disease"/>
            <person name="Wu L."/>
            <person name="Ma J."/>
        </authorList>
    </citation>
    <scope>NUCLEOTIDE SEQUENCE [LARGE SCALE GENOMIC DNA]</scope>
    <source>
        <strain evidence="5">JCM 18325</strain>
    </source>
</reference>
<proteinExistence type="predicted"/>
<dbReference type="SUPFAM" id="SSF48452">
    <property type="entry name" value="TPR-like"/>
    <property type="match status" value="1"/>
</dbReference>